<organism evidence="2 3">
    <name type="scientific">Leptospira idonii</name>
    <dbReference type="NCBI Taxonomy" id="1193500"/>
    <lineage>
        <taxon>Bacteria</taxon>
        <taxon>Pseudomonadati</taxon>
        <taxon>Spirochaetota</taxon>
        <taxon>Spirochaetia</taxon>
        <taxon>Leptospirales</taxon>
        <taxon>Leptospiraceae</taxon>
        <taxon>Leptospira</taxon>
    </lineage>
</organism>
<dbReference type="EMBL" id="RQHW01000028">
    <property type="protein sequence ID" value="TGN19778.1"/>
    <property type="molecule type" value="Genomic_DNA"/>
</dbReference>
<evidence type="ECO:0000259" key="1">
    <source>
        <dbReference type="Pfam" id="PF07238"/>
    </source>
</evidence>
<dbReference type="RefSeq" id="WP_135760093.1">
    <property type="nucleotide sequence ID" value="NZ_RQHW01000028.1"/>
</dbReference>
<evidence type="ECO:0000313" key="3">
    <source>
        <dbReference type="Proteomes" id="UP000298058"/>
    </source>
</evidence>
<protein>
    <submittedName>
        <fullName evidence="2">PilZ domain-containing protein</fullName>
    </submittedName>
</protein>
<proteinExistence type="predicted"/>
<dbReference type="Proteomes" id="UP000298058">
    <property type="component" value="Unassembled WGS sequence"/>
</dbReference>
<dbReference type="Pfam" id="PF07238">
    <property type="entry name" value="PilZ"/>
    <property type="match status" value="1"/>
</dbReference>
<dbReference type="InterPro" id="IPR009875">
    <property type="entry name" value="PilZ_domain"/>
</dbReference>
<dbReference type="GO" id="GO:0035438">
    <property type="term" value="F:cyclic-di-GMP binding"/>
    <property type="evidence" value="ECO:0007669"/>
    <property type="project" value="InterPro"/>
</dbReference>
<dbReference type="OrthoDB" id="334860at2"/>
<gene>
    <name evidence="2" type="ORF">EHS15_07670</name>
</gene>
<dbReference type="SUPFAM" id="SSF141371">
    <property type="entry name" value="PilZ domain-like"/>
    <property type="match status" value="1"/>
</dbReference>
<accession>A0A4R9M4X1</accession>
<evidence type="ECO:0000313" key="2">
    <source>
        <dbReference type="EMBL" id="TGN19778.1"/>
    </source>
</evidence>
<dbReference type="AlphaFoldDB" id="A0A4R9M4X1"/>
<keyword evidence="3" id="KW-1185">Reference proteome</keyword>
<dbReference type="Gene3D" id="2.40.10.220">
    <property type="entry name" value="predicted glycosyltransferase like domains"/>
    <property type="match status" value="1"/>
</dbReference>
<reference evidence="2" key="1">
    <citation type="journal article" date="2019" name="PLoS Negl. Trop. Dis.">
        <title>Revisiting the worldwide diversity of Leptospira species in the environment.</title>
        <authorList>
            <person name="Vincent A.T."/>
            <person name="Schiettekatte O."/>
            <person name="Bourhy P."/>
            <person name="Veyrier F.J."/>
            <person name="Picardeau M."/>
        </authorList>
    </citation>
    <scope>NUCLEOTIDE SEQUENCE [LARGE SCALE GENOMIC DNA]</scope>
    <source>
        <strain evidence="2">201300427</strain>
    </source>
</reference>
<sequence length="118" mass="14037">MSQERRVYKRISEKIHLTYRVIQGGSNQLFLPKDKGEGETQDISEGGLLFHTKEPMPLGTRLELELHFPDVKYVLYPKARVVRLEEFKDGEYYEIGLEFNQMFEDEKKLILEHIHRLE</sequence>
<feature type="domain" description="PilZ" evidence="1">
    <location>
        <begin position="4"/>
        <end position="114"/>
    </location>
</feature>
<name>A0A4R9M4X1_9LEPT</name>
<comment type="caution">
    <text evidence="2">The sequence shown here is derived from an EMBL/GenBank/DDBJ whole genome shotgun (WGS) entry which is preliminary data.</text>
</comment>